<feature type="transmembrane region" description="Helical" evidence="1">
    <location>
        <begin position="466"/>
        <end position="484"/>
    </location>
</feature>
<keyword evidence="1" id="KW-1133">Transmembrane helix</keyword>
<keyword evidence="3" id="KW-1185">Reference proteome</keyword>
<organism evidence="2 3">
    <name type="scientific">Polymorphobacter multimanifer</name>
    <dbReference type="NCBI Taxonomy" id="1070431"/>
    <lineage>
        <taxon>Bacteria</taxon>
        <taxon>Pseudomonadati</taxon>
        <taxon>Pseudomonadota</taxon>
        <taxon>Alphaproteobacteria</taxon>
        <taxon>Sphingomonadales</taxon>
        <taxon>Sphingosinicellaceae</taxon>
        <taxon>Polymorphobacter</taxon>
    </lineage>
</organism>
<dbReference type="EMBL" id="JACIIV010000004">
    <property type="protein sequence ID" value="MBB6226579.1"/>
    <property type="molecule type" value="Genomic_DNA"/>
</dbReference>
<keyword evidence="1" id="KW-0472">Membrane</keyword>
<feature type="transmembrane region" description="Helical" evidence="1">
    <location>
        <begin position="331"/>
        <end position="352"/>
    </location>
</feature>
<reference evidence="2 3" key="1">
    <citation type="submission" date="2020-08" db="EMBL/GenBank/DDBJ databases">
        <title>Genomic Encyclopedia of Type Strains, Phase IV (KMG-IV): sequencing the most valuable type-strain genomes for metagenomic binning, comparative biology and taxonomic classification.</title>
        <authorList>
            <person name="Goeker M."/>
        </authorList>
    </citation>
    <scope>NUCLEOTIDE SEQUENCE [LARGE SCALE GENOMIC DNA]</scope>
    <source>
        <strain evidence="2 3">DSM 102189</strain>
    </source>
</reference>
<feature type="transmembrane region" description="Helical" evidence="1">
    <location>
        <begin position="238"/>
        <end position="257"/>
    </location>
</feature>
<feature type="transmembrane region" description="Helical" evidence="1">
    <location>
        <begin position="373"/>
        <end position="394"/>
    </location>
</feature>
<evidence type="ECO:0000313" key="2">
    <source>
        <dbReference type="EMBL" id="MBB6226579.1"/>
    </source>
</evidence>
<protein>
    <submittedName>
        <fullName evidence="2">ABC-2 type transport system permease protein</fullName>
    </submittedName>
</protein>
<feature type="transmembrane region" description="Helical" evidence="1">
    <location>
        <begin position="29"/>
        <end position="51"/>
    </location>
</feature>
<keyword evidence="1" id="KW-0812">Transmembrane</keyword>
<feature type="transmembrane region" description="Helical" evidence="1">
    <location>
        <begin position="63"/>
        <end position="88"/>
    </location>
</feature>
<feature type="transmembrane region" description="Helical" evidence="1">
    <location>
        <begin position="145"/>
        <end position="168"/>
    </location>
</feature>
<proteinExistence type="predicted"/>
<sequence>MAASLGHLLSNEVRIALRTGFGGSPLRSLLGLGLVAAGPVIGGWMAAKALADAPDWPEPAIMALLVAAHAALLPLMVSLASVQVLRSFRERGDLDLLLSAPLPASRVFLAKALAACWMVAMPFLALLGPFLIFSMGFGHWRWGGTLLVLLTSAGIATGLGFIVVAALIDWLGARRARLAVHLGSAALGLGIFIGTQMSGLAGGAVAGRAAMLARLAEATPPPPFDWGARAMMGEPMPLLAFSGAAGLSLLMAMGPGAQRLAVKESEEHARSTLAPMPGFHGAAASLVIKELQLLWRDPETLAQVLLRFVYLVPLLWLATRDGAAPDAIARQLLAGGVALAVMAASSLAWITVCAEEARELVEAAPVPGWQLNGAKLAVACGLPVLALVPLAIWLATLAPLAGALLLPLAAVAGLGMAMVQAWHGPRMPRTAFRKRPGAMLLIGIVEIGLAGCWAALASLIVGGSPWALLLAAIIAIVILVARAIRR</sequence>
<dbReference type="RefSeq" id="WP_184195529.1">
    <property type="nucleotide sequence ID" value="NZ_JACIIV010000004.1"/>
</dbReference>
<feature type="transmembrane region" description="Helical" evidence="1">
    <location>
        <begin position="108"/>
        <end position="133"/>
    </location>
</feature>
<feature type="transmembrane region" description="Helical" evidence="1">
    <location>
        <begin position="400"/>
        <end position="419"/>
    </location>
</feature>
<name>A0A841L180_9SPHN</name>
<feature type="transmembrane region" description="Helical" evidence="1">
    <location>
        <begin position="440"/>
        <end position="460"/>
    </location>
</feature>
<feature type="transmembrane region" description="Helical" evidence="1">
    <location>
        <begin position="300"/>
        <end position="319"/>
    </location>
</feature>
<feature type="transmembrane region" description="Helical" evidence="1">
    <location>
        <begin position="180"/>
        <end position="206"/>
    </location>
</feature>
<evidence type="ECO:0000313" key="3">
    <source>
        <dbReference type="Proteomes" id="UP000538147"/>
    </source>
</evidence>
<evidence type="ECO:0000256" key="1">
    <source>
        <dbReference type="SAM" id="Phobius"/>
    </source>
</evidence>
<dbReference type="AlphaFoldDB" id="A0A841L180"/>
<accession>A0A841L180</accession>
<comment type="caution">
    <text evidence="2">The sequence shown here is derived from an EMBL/GenBank/DDBJ whole genome shotgun (WGS) entry which is preliminary data.</text>
</comment>
<gene>
    <name evidence="2" type="ORF">FHS79_000736</name>
</gene>
<dbReference type="Proteomes" id="UP000538147">
    <property type="component" value="Unassembled WGS sequence"/>
</dbReference>